<gene>
    <name evidence="1" type="ORF">pgond44_13898</name>
</gene>
<dbReference type="AlphaFoldDB" id="N1WS18"/>
<accession>N1WS18</accession>
<proteinExistence type="predicted"/>
<reference evidence="1 2" key="1">
    <citation type="journal article" date="2014" name="Genome Biol. Evol.">
        <title>Extensive gene acquisition in the extremely psychrophilic bacterial species Psychroflexus torquis and the link to sea-ice ecosystem specialism.</title>
        <authorList>
            <person name="Feng S."/>
            <person name="Powell S.M."/>
            <person name="Wilson R."/>
            <person name="Bowman J.P."/>
        </authorList>
    </citation>
    <scope>NUCLEOTIDE SEQUENCE [LARGE SCALE GENOMIC DNA]</scope>
    <source>
        <strain evidence="1 2">ACAM 44</strain>
    </source>
</reference>
<dbReference type="RefSeq" id="WP_003444213.1">
    <property type="nucleotide sequence ID" value="NZ_APLF01000021.1"/>
</dbReference>
<evidence type="ECO:0000313" key="2">
    <source>
        <dbReference type="Proteomes" id="UP000012317"/>
    </source>
</evidence>
<protein>
    <submittedName>
        <fullName evidence="1">Uncharacterized protein</fullName>
    </submittedName>
</protein>
<dbReference type="eggNOG" id="ENOG5030Z53">
    <property type="taxonomic scope" value="Bacteria"/>
</dbReference>
<dbReference type="EMBL" id="APLF01000021">
    <property type="protein sequence ID" value="EMY80002.1"/>
    <property type="molecule type" value="Genomic_DNA"/>
</dbReference>
<name>N1WS18_9FLAO</name>
<dbReference type="Proteomes" id="UP000012317">
    <property type="component" value="Unassembled WGS sequence"/>
</dbReference>
<sequence length="81" mass="9435">MDDIKEIVEEATKEAYLLDKRFGQNSKVQIFTNLRGEIDYLCLKDTEDMSSGYTLLHTIESWGLEEDKELSEILKELGIKY</sequence>
<comment type="caution">
    <text evidence="1">The sequence shown here is derived from an EMBL/GenBank/DDBJ whole genome shotgun (WGS) entry which is preliminary data.</text>
</comment>
<organism evidence="1 2">
    <name type="scientific">Psychroflexus gondwanensis ACAM 44</name>
    <dbReference type="NCBI Taxonomy" id="1189619"/>
    <lineage>
        <taxon>Bacteria</taxon>
        <taxon>Pseudomonadati</taxon>
        <taxon>Bacteroidota</taxon>
        <taxon>Flavobacteriia</taxon>
        <taxon>Flavobacteriales</taxon>
        <taxon>Flavobacteriaceae</taxon>
        <taxon>Psychroflexus</taxon>
    </lineage>
</organism>
<evidence type="ECO:0000313" key="1">
    <source>
        <dbReference type="EMBL" id="EMY80002.1"/>
    </source>
</evidence>
<keyword evidence="2" id="KW-1185">Reference proteome</keyword>